<dbReference type="InterPro" id="IPR029150">
    <property type="entry name" value="dCache_3"/>
</dbReference>
<keyword evidence="1" id="KW-0472">Membrane</keyword>
<evidence type="ECO:0000256" key="1">
    <source>
        <dbReference type="SAM" id="Phobius"/>
    </source>
</evidence>
<dbReference type="CDD" id="cd06225">
    <property type="entry name" value="HAMP"/>
    <property type="match status" value="1"/>
</dbReference>
<evidence type="ECO:0000259" key="2">
    <source>
        <dbReference type="PROSITE" id="PS50883"/>
    </source>
</evidence>
<dbReference type="Gene3D" id="3.20.20.450">
    <property type="entry name" value="EAL domain"/>
    <property type="match status" value="1"/>
</dbReference>
<organism evidence="5 7">
    <name type="scientific">Aliidiomarina maris</name>
    <dbReference type="NCBI Taxonomy" id="531312"/>
    <lineage>
        <taxon>Bacteria</taxon>
        <taxon>Pseudomonadati</taxon>
        <taxon>Pseudomonadota</taxon>
        <taxon>Gammaproteobacteria</taxon>
        <taxon>Alteromonadales</taxon>
        <taxon>Idiomarinaceae</taxon>
        <taxon>Aliidiomarina</taxon>
    </lineage>
</organism>
<protein>
    <submittedName>
        <fullName evidence="5">Diguanylate cyclase/phosphodiesterase</fullName>
    </submittedName>
</protein>
<dbReference type="InterPro" id="IPR035919">
    <property type="entry name" value="EAL_sf"/>
</dbReference>
<feature type="domain" description="HAMP" evidence="3">
    <location>
        <begin position="286"/>
        <end position="338"/>
    </location>
</feature>
<reference evidence="5 7" key="2">
    <citation type="submission" date="2018-06" db="EMBL/GenBank/DDBJ databases">
        <title>Genomic Encyclopedia of Type Strains, Phase III (KMG-III): the genomes of soil and plant-associated and newly described type strains.</title>
        <authorList>
            <person name="Whitman W."/>
        </authorList>
    </citation>
    <scope>NUCLEOTIDE SEQUENCE [LARGE SCALE GENOMIC DNA]</scope>
    <source>
        <strain evidence="5 7">CGMCC 1.15366</strain>
    </source>
</reference>
<dbReference type="NCBIfam" id="TIGR00254">
    <property type="entry name" value="GGDEF"/>
    <property type="match status" value="1"/>
</dbReference>
<feature type="domain" description="EAL" evidence="2">
    <location>
        <begin position="509"/>
        <end position="762"/>
    </location>
</feature>
<dbReference type="GO" id="GO:0071111">
    <property type="term" value="F:cyclic-guanylate-specific phosphodiesterase activity"/>
    <property type="evidence" value="ECO:0007669"/>
    <property type="project" value="InterPro"/>
</dbReference>
<dbReference type="PROSITE" id="PS50883">
    <property type="entry name" value="EAL"/>
    <property type="match status" value="1"/>
</dbReference>
<dbReference type="EMBL" id="PIPK01000005">
    <property type="protein sequence ID" value="RUO24740.1"/>
    <property type="molecule type" value="Genomic_DNA"/>
</dbReference>
<sequence>MAISFRAKLLLSLSGLVALSLGVLIVAIFLATQASVSQNVERQLEVSERVLFQLLEQRESQLTQAAAVLADDFGFRQAVASGDENTILSALINHGQRIDAELITLISPDSEVLVSTHDIDDPDAFLRATQSSDAGFGFTVLESDLYQLVGVPVRAPHLLGHVVLGFMINDDLAYELRQITSNHLSFIRINPTSASLLASSSQLLSTSELDWSLPQAEVDSWLSNQDLAGDWFVLSENASQQELIKVLISASVEDASRPFVPLRQQLLLVALVTLLASILLALVTGRQIANPVRMMATAANYIAKGRYDATIQYKAKDELGMLADSFTAMQHSIAERETRIYFQSTHDLLTELPNQRFLHDKVNALIEQDTEFSLMVVNFDNIRQLNDMFGQSVSDEVLREFANRLRQQLSPSQWAARLAGNEFVVLDMQTGTPSASNFATLLEHASSALTIQHVQYTVKLSAGVALHPHTAKRLDELLRQAQFARMQAKANQAQYATFQIGDDKPYQRKLQIAAALPNAIEQGQFFLVYQPQIALSTESVYGVEALIRWIHPELGFISPMEFIPLAEQSGEIFKLTHWVVDEAIRQAAEWHQQGLTLRMSVNLSAADLSDEALDSRILHAMSAAQLKPQLLLVEVTESAVMQDPKTAIQTLQRLRKAGVGVAVDDYGTGYSSLEQLRQLPADELKIDRTFIKDLPTSTDDQIIVASTIKLAHRLGLSVVAEGVEDYAGLVELIERKCDIIQGYYFSKPLAAADLTAWVERTDIGAMLHNKPHSGDTQ</sequence>
<evidence type="ECO:0000313" key="6">
    <source>
        <dbReference type="EMBL" id="RUO24740.1"/>
    </source>
</evidence>
<dbReference type="EMBL" id="QLMD01000005">
    <property type="protein sequence ID" value="RAJ98446.1"/>
    <property type="molecule type" value="Genomic_DNA"/>
</dbReference>
<dbReference type="SUPFAM" id="SSF141868">
    <property type="entry name" value="EAL domain-like"/>
    <property type="match status" value="1"/>
</dbReference>
<dbReference type="Pfam" id="PF00563">
    <property type="entry name" value="EAL"/>
    <property type="match status" value="1"/>
</dbReference>
<name>A0A327X0F6_9GAMM</name>
<evidence type="ECO:0000313" key="5">
    <source>
        <dbReference type="EMBL" id="RAJ98446.1"/>
    </source>
</evidence>
<dbReference type="InterPro" id="IPR043128">
    <property type="entry name" value="Rev_trsase/Diguanyl_cyclase"/>
</dbReference>
<dbReference type="InterPro" id="IPR050706">
    <property type="entry name" value="Cyclic-di-GMP_PDE-like"/>
</dbReference>
<feature type="transmembrane region" description="Helical" evidence="1">
    <location>
        <begin position="266"/>
        <end position="285"/>
    </location>
</feature>
<proteinExistence type="predicted"/>
<dbReference type="GO" id="GO:0016020">
    <property type="term" value="C:membrane"/>
    <property type="evidence" value="ECO:0007669"/>
    <property type="project" value="InterPro"/>
</dbReference>
<dbReference type="GO" id="GO:0007165">
    <property type="term" value="P:signal transduction"/>
    <property type="evidence" value="ECO:0007669"/>
    <property type="project" value="InterPro"/>
</dbReference>
<dbReference type="SMART" id="SM00304">
    <property type="entry name" value="HAMP"/>
    <property type="match status" value="1"/>
</dbReference>
<dbReference type="CDD" id="cd01948">
    <property type="entry name" value="EAL"/>
    <property type="match status" value="1"/>
</dbReference>
<dbReference type="Proteomes" id="UP000287865">
    <property type="component" value="Unassembled WGS sequence"/>
</dbReference>
<dbReference type="Pfam" id="PF14827">
    <property type="entry name" value="dCache_3"/>
    <property type="match status" value="1"/>
</dbReference>
<dbReference type="InterPro" id="IPR003660">
    <property type="entry name" value="HAMP_dom"/>
</dbReference>
<dbReference type="PANTHER" id="PTHR33121:SF71">
    <property type="entry name" value="OXYGEN SENSOR PROTEIN DOSP"/>
    <property type="match status" value="1"/>
</dbReference>
<dbReference type="SMART" id="SM00267">
    <property type="entry name" value="GGDEF"/>
    <property type="match status" value="1"/>
</dbReference>
<evidence type="ECO:0000313" key="7">
    <source>
        <dbReference type="Proteomes" id="UP000249203"/>
    </source>
</evidence>
<keyword evidence="8" id="KW-1185">Reference proteome</keyword>
<accession>A0A327X0F6</accession>
<evidence type="ECO:0000313" key="8">
    <source>
        <dbReference type="Proteomes" id="UP000287865"/>
    </source>
</evidence>
<dbReference type="PROSITE" id="PS50887">
    <property type="entry name" value="GGDEF"/>
    <property type="match status" value="1"/>
</dbReference>
<dbReference type="Gene3D" id="6.10.340.10">
    <property type="match status" value="1"/>
</dbReference>
<feature type="domain" description="GGDEF" evidence="4">
    <location>
        <begin position="370"/>
        <end position="500"/>
    </location>
</feature>
<gene>
    <name evidence="5" type="ORF">B0I24_105199</name>
    <name evidence="6" type="ORF">CWE07_06760</name>
</gene>
<dbReference type="RefSeq" id="WP_111569281.1">
    <property type="nucleotide sequence ID" value="NZ_PIPK01000005.1"/>
</dbReference>
<dbReference type="SUPFAM" id="SSF158472">
    <property type="entry name" value="HAMP domain-like"/>
    <property type="match status" value="1"/>
</dbReference>
<dbReference type="Pfam" id="PF00990">
    <property type="entry name" value="GGDEF"/>
    <property type="match status" value="1"/>
</dbReference>
<dbReference type="Pfam" id="PF00672">
    <property type="entry name" value="HAMP"/>
    <property type="match status" value="1"/>
</dbReference>
<evidence type="ECO:0000259" key="4">
    <source>
        <dbReference type="PROSITE" id="PS50887"/>
    </source>
</evidence>
<dbReference type="InterPro" id="IPR029787">
    <property type="entry name" value="Nucleotide_cyclase"/>
</dbReference>
<dbReference type="CDD" id="cd01949">
    <property type="entry name" value="GGDEF"/>
    <property type="match status" value="1"/>
</dbReference>
<reference evidence="6 8" key="1">
    <citation type="journal article" date="2018" name="Front. Microbiol.">
        <title>Genome-Based Analysis Reveals the Taxonomy and Diversity of the Family Idiomarinaceae.</title>
        <authorList>
            <person name="Liu Y."/>
            <person name="Lai Q."/>
            <person name="Shao Z."/>
        </authorList>
    </citation>
    <scope>NUCLEOTIDE SEQUENCE [LARGE SCALE GENOMIC DNA]</scope>
    <source>
        <strain evidence="6 8">CF12-14</strain>
    </source>
</reference>
<dbReference type="InterPro" id="IPR001633">
    <property type="entry name" value="EAL_dom"/>
</dbReference>
<dbReference type="Proteomes" id="UP000249203">
    <property type="component" value="Unassembled WGS sequence"/>
</dbReference>
<evidence type="ECO:0000259" key="3">
    <source>
        <dbReference type="PROSITE" id="PS50885"/>
    </source>
</evidence>
<dbReference type="PANTHER" id="PTHR33121">
    <property type="entry name" value="CYCLIC DI-GMP PHOSPHODIESTERASE PDEF"/>
    <property type="match status" value="1"/>
</dbReference>
<dbReference type="OrthoDB" id="9804951at2"/>
<comment type="caution">
    <text evidence="5">The sequence shown here is derived from an EMBL/GenBank/DDBJ whole genome shotgun (WGS) entry which is preliminary data.</text>
</comment>
<dbReference type="SMART" id="SM00052">
    <property type="entry name" value="EAL"/>
    <property type="match status" value="1"/>
</dbReference>
<keyword evidence="1" id="KW-0812">Transmembrane</keyword>
<dbReference type="AlphaFoldDB" id="A0A327X0F6"/>
<keyword evidence="1" id="KW-1133">Transmembrane helix</keyword>
<dbReference type="Gene3D" id="3.30.70.270">
    <property type="match status" value="1"/>
</dbReference>
<dbReference type="SUPFAM" id="SSF55073">
    <property type="entry name" value="Nucleotide cyclase"/>
    <property type="match status" value="1"/>
</dbReference>
<dbReference type="PROSITE" id="PS50885">
    <property type="entry name" value="HAMP"/>
    <property type="match status" value="1"/>
</dbReference>
<dbReference type="InterPro" id="IPR000160">
    <property type="entry name" value="GGDEF_dom"/>
</dbReference>